<keyword evidence="15" id="KW-1185">Reference proteome</keyword>
<gene>
    <name evidence="14" type="ORF">DVH24_037439</name>
</gene>
<comment type="similarity">
    <text evidence="9">Belongs to the monovalent cation:proton antiporter 2 (CPA2) transporter (TC 2.A.37) family. CHX (TC 2.A.37.4) subfamily.</text>
</comment>
<feature type="domain" description="Cation/H(+) antiporter C-terminal" evidence="13">
    <location>
        <begin position="651"/>
        <end position="798"/>
    </location>
</feature>
<evidence type="ECO:0000313" key="14">
    <source>
        <dbReference type="EMBL" id="RXH69655.1"/>
    </source>
</evidence>
<dbReference type="Pfam" id="PF23256">
    <property type="entry name" value="CHX17_2nd"/>
    <property type="match status" value="1"/>
</dbReference>
<dbReference type="GO" id="GO:0016020">
    <property type="term" value="C:membrane"/>
    <property type="evidence" value="ECO:0007669"/>
    <property type="project" value="UniProtKB-SubCell"/>
</dbReference>
<keyword evidence="4 10" id="KW-0812">Transmembrane</keyword>
<feature type="domain" description="Cation/H(+) antiporter central" evidence="12">
    <location>
        <begin position="505"/>
        <end position="622"/>
    </location>
</feature>
<keyword evidence="3" id="KW-0633">Potassium transport</keyword>
<evidence type="ECO:0000256" key="9">
    <source>
        <dbReference type="ARBA" id="ARBA00038341"/>
    </source>
</evidence>
<organism evidence="14 15">
    <name type="scientific">Malus domestica</name>
    <name type="common">Apple</name>
    <name type="synonym">Pyrus malus</name>
    <dbReference type="NCBI Taxonomy" id="3750"/>
    <lineage>
        <taxon>Eukaryota</taxon>
        <taxon>Viridiplantae</taxon>
        <taxon>Streptophyta</taxon>
        <taxon>Embryophyta</taxon>
        <taxon>Tracheophyta</taxon>
        <taxon>Spermatophyta</taxon>
        <taxon>Magnoliopsida</taxon>
        <taxon>eudicotyledons</taxon>
        <taxon>Gunneridae</taxon>
        <taxon>Pentapetalae</taxon>
        <taxon>rosids</taxon>
        <taxon>fabids</taxon>
        <taxon>Rosales</taxon>
        <taxon>Rosaceae</taxon>
        <taxon>Amygdaloideae</taxon>
        <taxon>Maleae</taxon>
        <taxon>Malus</taxon>
    </lineage>
</organism>
<feature type="transmembrane region" description="Helical" evidence="10">
    <location>
        <begin position="178"/>
        <end position="201"/>
    </location>
</feature>
<feature type="transmembrane region" description="Helical" evidence="10">
    <location>
        <begin position="108"/>
        <end position="133"/>
    </location>
</feature>
<dbReference type="Proteomes" id="UP000290289">
    <property type="component" value="Chromosome 17"/>
</dbReference>
<dbReference type="Pfam" id="PF23259">
    <property type="entry name" value="CHX17_C"/>
    <property type="match status" value="1"/>
</dbReference>
<feature type="domain" description="Cation/H+ exchanger transmembrane" evidence="11">
    <location>
        <begin position="65"/>
        <end position="448"/>
    </location>
</feature>
<dbReference type="EMBL" id="RDQH01000343">
    <property type="protein sequence ID" value="RXH69655.1"/>
    <property type="molecule type" value="Genomic_DNA"/>
</dbReference>
<proteinExistence type="inferred from homology"/>
<feature type="transmembrane region" description="Helical" evidence="10">
    <location>
        <begin position="428"/>
        <end position="448"/>
    </location>
</feature>
<dbReference type="Gene3D" id="1.20.1530.20">
    <property type="match status" value="1"/>
</dbReference>
<dbReference type="GO" id="GO:0015297">
    <property type="term" value="F:antiporter activity"/>
    <property type="evidence" value="ECO:0007669"/>
    <property type="project" value="InterPro"/>
</dbReference>
<evidence type="ECO:0000313" key="15">
    <source>
        <dbReference type="Proteomes" id="UP000290289"/>
    </source>
</evidence>
<evidence type="ECO:0000256" key="10">
    <source>
        <dbReference type="SAM" id="Phobius"/>
    </source>
</evidence>
<dbReference type="PANTHER" id="PTHR32468:SF114">
    <property type="entry name" value="CATION_H+ EXCHANGER DOMAIN-CONTAINING PROTEIN"/>
    <property type="match status" value="1"/>
</dbReference>
<keyword evidence="2" id="KW-0813">Transport</keyword>
<dbReference type="InterPro" id="IPR006153">
    <property type="entry name" value="Cation/H_exchanger_TM"/>
</dbReference>
<comment type="subcellular location">
    <subcellularLocation>
        <location evidence="1">Membrane</location>
        <topology evidence="1">Multi-pass membrane protein</topology>
    </subcellularLocation>
</comment>
<evidence type="ECO:0000256" key="1">
    <source>
        <dbReference type="ARBA" id="ARBA00004141"/>
    </source>
</evidence>
<feature type="transmembrane region" description="Helical" evidence="10">
    <location>
        <begin position="213"/>
        <end position="237"/>
    </location>
</feature>
<dbReference type="GO" id="GO:1902600">
    <property type="term" value="P:proton transmembrane transport"/>
    <property type="evidence" value="ECO:0007669"/>
    <property type="project" value="InterPro"/>
</dbReference>
<evidence type="ECO:0000256" key="3">
    <source>
        <dbReference type="ARBA" id="ARBA00022538"/>
    </source>
</evidence>
<keyword evidence="6 10" id="KW-1133">Transmembrane helix</keyword>
<sequence length="827" mass="91214">MGSIAMEPEDIATYAALHSIPLDNSTRICTSVNMIHSNGFFFHNNPLQYSLPLLLMQFSLATGVIVLASLLLKPLGQPVIVAQVLGGIILGPSILGRSDAFIDSFFPLRSFILLDLVSSFGYMFCFFLIGVQTDPFMVKKIDRKTFAIGVATLIVPVLLTQGWWYLLNRYVNLDIEVVSSLPAMALAESVLAYPTIVFFLGELKIVNSDFGRVAMSSSMVSGLCSFSVITVAVLAEAAKPMPGDDTYDMLKIIFTGGVVALVIVFLIWPALKWLIRSDSVGQPMKELHIVQLLVGVLVTGLFSHTTGLHTYYGPFVLGLTIPAGPPVGSALVEKLDLITSWIFMPIFYVKNGLVMDIFAIRLKNYTIFQSTTLVAALGKFLGAFLSSLLCTKMPATDAISLGLVMTAQGFLELGLFKMLKRNMAVYHEAFVVMCLSIILITGGITPIIKRLYDPSKRYIVYKTRTVMNARPNSQLPILVCVHDQDDVENTIKLLEALNPTGKSPLAIYLLHLIELVGRANPLLIPHKLTRRTSSKASPSEQIVNAFRKYEQRNRSLATVHPFTAISHCATMHDDICTIALDKKTSLIIAPFYPMLHARKQRMINKNVLEKAPCSVAILIHRGGLFSSSFKRSFKRSSRAMKLTSESESCYNVAILFFGGPDDREAMALGSRMVAHPNINLTLIRILVDGSIINTNEDVEQNWLDDEVLSEFRESMTDNYRVMYIEELVMDGSGTMAVLRSMQSNYELVIAGRNQDKGSPSLSGLVDLEEPSELGAIGEVLATADFMGETGVLVVQQHTKAVNDECESHTGNLRETNLIMDDVEDCQF</sequence>
<dbReference type="InterPro" id="IPR050794">
    <property type="entry name" value="CPA2_transporter"/>
</dbReference>
<keyword evidence="5" id="KW-0630">Potassium</keyword>
<name>A0A498HJI1_MALDO</name>
<keyword evidence="7" id="KW-0406">Ion transport</keyword>
<evidence type="ECO:0000259" key="12">
    <source>
        <dbReference type="Pfam" id="PF23256"/>
    </source>
</evidence>
<evidence type="ECO:0000256" key="8">
    <source>
        <dbReference type="ARBA" id="ARBA00023136"/>
    </source>
</evidence>
<dbReference type="Pfam" id="PF00999">
    <property type="entry name" value="Na_H_Exchanger"/>
    <property type="match status" value="1"/>
</dbReference>
<feature type="transmembrane region" description="Helical" evidence="10">
    <location>
        <begin position="292"/>
        <end position="312"/>
    </location>
</feature>
<comment type="caution">
    <text evidence="14">The sequence shown here is derived from an EMBL/GenBank/DDBJ whole genome shotgun (WGS) entry which is preliminary data.</text>
</comment>
<dbReference type="SMR" id="A0A498HJI1"/>
<feature type="transmembrane region" description="Helical" evidence="10">
    <location>
        <begin position="398"/>
        <end position="416"/>
    </location>
</feature>
<feature type="transmembrane region" description="Helical" evidence="10">
    <location>
        <begin position="145"/>
        <end position="166"/>
    </location>
</feature>
<dbReference type="InterPro" id="IPR038770">
    <property type="entry name" value="Na+/solute_symporter_sf"/>
</dbReference>
<keyword evidence="8 10" id="KW-0472">Membrane</keyword>
<dbReference type="GO" id="GO:0006813">
    <property type="term" value="P:potassium ion transport"/>
    <property type="evidence" value="ECO:0007669"/>
    <property type="project" value="UniProtKB-KW"/>
</dbReference>
<evidence type="ECO:0000256" key="5">
    <source>
        <dbReference type="ARBA" id="ARBA00022958"/>
    </source>
</evidence>
<accession>A0A498HJI1</accession>
<feature type="transmembrane region" description="Helical" evidence="10">
    <location>
        <begin position="79"/>
        <end position="96"/>
    </location>
</feature>
<feature type="transmembrane region" description="Helical" evidence="10">
    <location>
        <begin position="249"/>
        <end position="271"/>
    </location>
</feature>
<evidence type="ECO:0000256" key="4">
    <source>
        <dbReference type="ARBA" id="ARBA00022692"/>
    </source>
</evidence>
<dbReference type="GO" id="GO:0012505">
    <property type="term" value="C:endomembrane system"/>
    <property type="evidence" value="ECO:0007669"/>
    <property type="project" value="TreeGrafter"/>
</dbReference>
<dbReference type="InterPro" id="IPR057290">
    <property type="entry name" value="CHX17_C"/>
</dbReference>
<dbReference type="InterPro" id="IPR057291">
    <property type="entry name" value="CHX17_2nd"/>
</dbReference>
<dbReference type="PANTHER" id="PTHR32468">
    <property type="entry name" value="CATION/H + ANTIPORTER"/>
    <property type="match status" value="1"/>
</dbReference>
<evidence type="ECO:0000256" key="6">
    <source>
        <dbReference type="ARBA" id="ARBA00022989"/>
    </source>
</evidence>
<feature type="transmembrane region" description="Helical" evidence="10">
    <location>
        <begin position="367"/>
        <end position="386"/>
    </location>
</feature>
<evidence type="ECO:0000259" key="11">
    <source>
        <dbReference type="Pfam" id="PF00999"/>
    </source>
</evidence>
<feature type="transmembrane region" description="Helical" evidence="10">
    <location>
        <begin position="49"/>
        <end position="72"/>
    </location>
</feature>
<protein>
    <submittedName>
        <fullName evidence="14">Uncharacterized protein</fullName>
    </submittedName>
</protein>
<evidence type="ECO:0000256" key="2">
    <source>
        <dbReference type="ARBA" id="ARBA00022448"/>
    </source>
</evidence>
<dbReference type="OrthoDB" id="1868135at2759"/>
<dbReference type="GO" id="GO:0006885">
    <property type="term" value="P:regulation of pH"/>
    <property type="evidence" value="ECO:0007669"/>
    <property type="project" value="TreeGrafter"/>
</dbReference>
<evidence type="ECO:0000256" key="7">
    <source>
        <dbReference type="ARBA" id="ARBA00023065"/>
    </source>
</evidence>
<reference evidence="14 15" key="1">
    <citation type="submission" date="2018-10" db="EMBL/GenBank/DDBJ databases">
        <title>A high-quality apple genome assembly.</title>
        <authorList>
            <person name="Hu J."/>
        </authorList>
    </citation>
    <scope>NUCLEOTIDE SEQUENCE [LARGE SCALE GENOMIC DNA]</scope>
    <source>
        <strain evidence="15">cv. HFTH1</strain>
        <tissue evidence="14">Young leaf</tissue>
    </source>
</reference>
<dbReference type="AlphaFoldDB" id="A0A498HJI1"/>
<feature type="transmembrane region" description="Helical" evidence="10">
    <location>
        <begin position="338"/>
        <end position="360"/>
    </location>
</feature>
<evidence type="ECO:0000259" key="13">
    <source>
        <dbReference type="Pfam" id="PF23259"/>
    </source>
</evidence>